<keyword evidence="4" id="KW-0378">Hydrolase</keyword>
<dbReference type="PRINTS" id="PR00738">
    <property type="entry name" value="GLHYDRLASE20"/>
</dbReference>
<evidence type="ECO:0000256" key="6">
    <source>
        <dbReference type="PIRSR" id="PIRSR625705-1"/>
    </source>
</evidence>
<dbReference type="PROSITE" id="PS51257">
    <property type="entry name" value="PROKAR_LIPOPROTEIN"/>
    <property type="match status" value="1"/>
</dbReference>
<dbReference type="Pfam" id="PF07691">
    <property type="entry name" value="PA14"/>
    <property type="match status" value="1"/>
</dbReference>
<dbReference type="Proteomes" id="UP000823926">
    <property type="component" value="Unassembled WGS sequence"/>
</dbReference>
<dbReference type="SMART" id="SM00758">
    <property type="entry name" value="PA14"/>
    <property type="match status" value="1"/>
</dbReference>
<evidence type="ECO:0000256" key="1">
    <source>
        <dbReference type="ARBA" id="ARBA00001231"/>
    </source>
</evidence>
<evidence type="ECO:0000256" key="2">
    <source>
        <dbReference type="ARBA" id="ARBA00006285"/>
    </source>
</evidence>
<dbReference type="PROSITE" id="PS51820">
    <property type="entry name" value="PA14"/>
    <property type="match status" value="1"/>
</dbReference>
<dbReference type="InterPro" id="IPR015883">
    <property type="entry name" value="Glyco_hydro_20_cat"/>
</dbReference>
<dbReference type="Pfam" id="PF13290">
    <property type="entry name" value="CHB_HEX_C_1"/>
    <property type="match status" value="1"/>
</dbReference>
<dbReference type="Gene3D" id="3.30.379.10">
    <property type="entry name" value="Chitobiase/beta-hexosaminidase domain 2-like"/>
    <property type="match status" value="1"/>
</dbReference>
<dbReference type="InterPro" id="IPR029018">
    <property type="entry name" value="Hex-like_dom2"/>
</dbReference>
<dbReference type="GO" id="GO:0030203">
    <property type="term" value="P:glycosaminoglycan metabolic process"/>
    <property type="evidence" value="ECO:0007669"/>
    <property type="project" value="TreeGrafter"/>
</dbReference>
<protein>
    <recommendedName>
        <fullName evidence="3">beta-N-acetylhexosaminidase</fullName>
        <ecNumber evidence="3">3.2.1.52</ecNumber>
    </recommendedName>
</protein>
<evidence type="ECO:0000313" key="9">
    <source>
        <dbReference type="Proteomes" id="UP000823926"/>
    </source>
</evidence>
<dbReference type="GO" id="GO:0005975">
    <property type="term" value="P:carbohydrate metabolic process"/>
    <property type="evidence" value="ECO:0007669"/>
    <property type="project" value="InterPro"/>
</dbReference>
<dbReference type="PANTHER" id="PTHR22600">
    <property type="entry name" value="BETA-HEXOSAMINIDASE"/>
    <property type="match status" value="1"/>
</dbReference>
<reference evidence="8" key="2">
    <citation type="submission" date="2021-04" db="EMBL/GenBank/DDBJ databases">
        <authorList>
            <person name="Gilroy R."/>
        </authorList>
    </citation>
    <scope>NUCLEOTIDE SEQUENCE</scope>
    <source>
        <strain evidence="8">ChiBcec15-1070</strain>
    </source>
</reference>
<reference evidence="8" key="1">
    <citation type="journal article" date="2021" name="PeerJ">
        <title>Extensive microbial diversity within the chicken gut microbiome revealed by metagenomics and culture.</title>
        <authorList>
            <person name="Gilroy R."/>
            <person name="Ravi A."/>
            <person name="Getino M."/>
            <person name="Pursley I."/>
            <person name="Horton D.L."/>
            <person name="Alikhan N.F."/>
            <person name="Baker D."/>
            <person name="Gharbi K."/>
            <person name="Hall N."/>
            <person name="Watson M."/>
            <person name="Adriaenssens E.M."/>
            <person name="Foster-Nyarko E."/>
            <person name="Jarju S."/>
            <person name="Secka A."/>
            <person name="Antonio M."/>
            <person name="Oren A."/>
            <person name="Chaudhuri R.R."/>
            <person name="La Ragione R."/>
            <person name="Hildebrand F."/>
            <person name="Pallen M.J."/>
        </authorList>
    </citation>
    <scope>NUCLEOTIDE SEQUENCE</scope>
    <source>
        <strain evidence="8">ChiBcec15-1070</strain>
    </source>
</reference>
<dbReference type="InterPro" id="IPR025705">
    <property type="entry name" value="Beta_hexosaminidase_sua/sub"/>
</dbReference>
<feature type="active site" description="Proton donor" evidence="6">
    <location>
        <position position="340"/>
    </location>
</feature>
<dbReference type="SUPFAM" id="SSF51445">
    <property type="entry name" value="(Trans)glycosidases"/>
    <property type="match status" value="1"/>
</dbReference>
<evidence type="ECO:0000256" key="4">
    <source>
        <dbReference type="ARBA" id="ARBA00022801"/>
    </source>
</evidence>
<dbReference type="SUPFAM" id="SSF55545">
    <property type="entry name" value="beta-N-acetylhexosaminidase-like domain"/>
    <property type="match status" value="1"/>
</dbReference>
<dbReference type="GO" id="GO:0016020">
    <property type="term" value="C:membrane"/>
    <property type="evidence" value="ECO:0007669"/>
    <property type="project" value="TreeGrafter"/>
</dbReference>
<comment type="similarity">
    <text evidence="2">Belongs to the glycosyl hydrolase 20 family.</text>
</comment>
<dbReference type="InterPro" id="IPR011658">
    <property type="entry name" value="PA14_dom"/>
</dbReference>
<dbReference type="Pfam" id="PF02838">
    <property type="entry name" value="Glyco_hydro_20b"/>
    <property type="match status" value="1"/>
</dbReference>
<dbReference type="Pfam" id="PF00728">
    <property type="entry name" value="Glyco_hydro_20"/>
    <property type="match status" value="1"/>
</dbReference>
<dbReference type="AlphaFoldDB" id="A0A9D1TYC7"/>
<dbReference type="InterPro" id="IPR017853">
    <property type="entry name" value="GH"/>
</dbReference>
<evidence type="ECO:0000313" key="8">
    <source>
        <dbReference type="EMBL" id="HIW10565.1"/>
    </source>
</evidence>
<feature type="domain" description="PA14" evidence="7">
    <location>
        <begin position="625"/>
        <end position="761"/>
    </location>
</feature>
<evidence type="ECO:0000256" key="3">
    <source>
        <dbReference type="ARBA" id="ARBA00012663"/>
    </source>
</evidence>
<dbReference type="EMBL" id="DXHL01000019">
    <property type="protein sequence ID" value="HIW10565.1"/>
    <property type="molecule type" value="Genomic_DNA"/>
</dbReference>
<dbReference type="EC" id="3.2.1.52" evidence="3"/>
<dbReference type="Gene3D" id="3.20.20.80">
    <property type="entry name" value="Glycosidases"/>
    <property type="match status" value="1"/>
</dbReference>
<gene>
    <name evidence="8" type="ORF">H9888_03590</name>
</gene>
<comment type="caution">
    <text evidence="8">The sequence shown here is derived from an EMBL/GenBank/DDBJ whole genome shotgun (WGS) entry which is preliminary data.</text>
</comment>
<dbReference type="InterPro" id="IPR037524">
    <property type="entry name" value="PA14/GLEYA"/>
</dbReference>
<dbReference type="GO" id="GO:0004563">
    <property type="term" value="F:beta-N-acetylhexosaminidase activity"/>
    <property type="evidence" value="ECO:0007669"/>
    <property type="project" value="UniProtKB-EC"/>
</dbReference>
<evidence type="ECO:0000259" key="7">
    <source>
        <dbReference type="PROSITE" id="PS51820"/>
    </source>
</evidence>
<dbReference type="SUPFAM" id="SSF56988">
    <property type="entry name" value="Anthrax protective antigen"/>
    <property type="match status" value="1"/>
</dbReference>
<dbReference type="Gene3D" id="3.90.182.10">
    <property type="entry name" value="Toxin - Anthrax Protective Antigen,domain 1"/>
    <property type="match status" value="1"/>
</dbReference>
<keyword evidence="5" id="KW-0326">Glycosidase</keyword>
<name>A0A9D1TYC7_9BACT</name>
<dbReference type="InterPro" id="IPR015882">
    <property type="entry name" value="HEX_bac_N"/>
</dbReference>
<proteinExistence type="inferred from homology"/>
<dbReference type="PANTHER" id="PTHR22600:SF57">
    <property type="entry name" value="BETA-N-ACETYLHEXOSAMINIDASE"/>
    <property type="match status" value="1"/>
</dbReference>
<sequence>MRMVLALASAWTVTACGTQEVTPPAVHIIPQPASITTGQGVFKLKSGMTIAADSSLERVADYLDQTLRNTSALQMERAEAGEAGNINLRLGLDHPSREAYTLTVDADGITIQGATPRGVQMGIATLRQLIPLDSRDSRIPYVTISDAPRFEWRGALLDVSRHFYTPEQVKRFLDLMARYKLNKFHWHLTDDQGWRIEIKQYPLLTERGAWRKLNSQDSTCLEMAAREENPDMLLPQELMRVVDGDTLYGGYYTQQEIRDIVAYAAERGIDVIPELDMPGHLMGAQQGYPWITCTGESSWGKSFSSPLCPGKDSALMFVKNVYSEVFSLFPYRYVHLGADEVEKTNWKQCPDCQARIKKYDLKDENGLQAWFVHDMERHFNANGKQLIGWDEIVEGGLSPTATITWWRDWAPTAVPTATAQGNQVILCPDFLLYLDFIEQPNDLRRIYETEPTTYRADWNLTPEQQRNIWGVQANIWCERIPSERRMQYQALPRLLALSEMGWSRPEVKSWEDFEQRFAVQVDYFDRHGINYRIPTLTGFNDLNVFVDTAIVEVKSLLPNITIRYTTDGTTPTAESAVYQEPLTVTESRTLQFRPFRPDGTAGETQKAEYRKEPLSAARTLPDEEEMETGIRMMYHEFKGRRCEEIADAKVVRRYTLDSITIPSRIHEWLGLIYSGWFEVPTDGVYTFALTSNDGSRLWIDDQLIIDNDGPHSEIRKTGQRALAKGWHEVRVEYFDMNNGGMVSLQWAPPGEALRTMTGFMH</sequence>
<dbReference type="InterPro" id="IPR059177">
    <property type="entry name" value="GH29D-like_dom"/>
</dbReference>
<organism evidence="8 9">
    <name type="scientific">Candidatus Rikenella faecigallinarum</name>
    <dbReference type="NCBI Taxonomy" id="2838745"/>
    <lineage>
        <taxon>Bacteria</taxon>
        <taxon>Pseudomonadati</taxon>
        <taxon>Bacteroidota</taxon>
        <taxon>Bacteroidia</taxon>
        <taxon>Bacteroidales</taxon>
        <taxon>Rikenellaceae</taxon>
        <taxon>Rikenella</taxon>
    </lineage>
</organism>
<dbReference type="CDD" id="cd06563">
    <property type="entry name" value="GH20_chitobiase-like"/>
    <property type="match status" value="1"/>
</dbReference>
<comment type="catalytic activity">
    <reaction evidence="1">
        <text>Hydrolysis of terminal non-reducing N-acetyl-D-hexosamine residues in N-acetyl-beta-D-hexosaminides.</text>
        <dbReference type="EC" id="3.2.1.52"/>
    </reaction>
</comment>
<evidence type="ECO:0000256" key="5">
    <source>
        <dbReference type="ARBA" id="ARBA00023295"/>
    </source>
</evidence>
<accession>A0A9D1TYC7</accession>